<sequence>MQHGVPFLLDACQSVGQLPVDVQQIGCDMPSATGRTFLCGPRGTGFLYVSERLIETLEPPFLDLHAATWTGSQTYEIRPDARRFENWETTATLRPILAA</sequence>
<accession>A0ABV5S210</accession>
<name>A0ABV5S210_9ACTN</name>
<dbReference type="InterPro" id="IPR000192">
    <property type="entry name" value="Aminotrans_V_dom"/>
</dbReference>
<organism evidence="2 3">
    <name type="scientific">Nonomuraea helvata</name>
    <dbReference type="NCBI Taxonomy" id="37484"/>
    <lineage>
        <taxon>Bacteria</taxon>
        <taxon>Bacillati</taxon>
        <taxon>Actinomycetota</taxon>
        <taxon>Actinomycetes</taxon>
        <taxon>Streptosporangiales</taxon>
        <taxon>Streptosporangiaceae</taxon>
        <taxon>Nonomuraea</taxon>
    </lineage>
</organism>
<evidence type="ECO:0000313" key="2">
    <source>
        <dbReference type="EMBL" id="MFB9624611.1"/>
    </source>
</evidence>
<evidence type="ECO:0000313" key="3">
    <source>
        <dbReference type="Proteomes" id="UP001589532"/>
    </source>
</evidence>
<dbReference type="Gene3D" id="3.40.640.10">
    <property type="entry name" value="Type I PLP-dependent aspartate aminotransferase-like (Major domain)"/>
    <property type="match status" value="1"/>
</dbReference>
<dbReference type="PANTHER" id="PTHR43586:SF24">
    <property type="entry name" value="BLR4730 PROTEIN"/>
    <property type="match status" value="1"/>
</dbReference>
<keyword evidence="2" id="KW-0032">Aminotransferase</keyword>
<dbReference type="InterPro" id="IPR015424">
    <property type="entry name" value="PyrdxlP-dep_Trfase"/>
</dbReference>
<dbReference type="SUPFAM" id="SSF53383">
    <property type="entry name" value="PLP-dependent transferases"/>
    <property type="match status" value="1"/>
</dbReference>
<protein>
    <submittedName>
        <fullName evidence="2">Aminotransferase class V-fold PLP-dependent enzyme</fullName>
    </submittedName>
</protein>
<keyword evidence="3" id="KW-1185">Reference proteome</keyword>
<reference evidence="2 3" key="1">
    <citation type="submission" date="2024-09" db="EMBL/GenBank/DDBJ databases">
        <authorList>
            <person name="Sun Q."/>
            <person name="Mori K."/>
        </authorList>
    </citation>
    <scope>NUCLEOTIDE SEQUENCE [LARGE SCALE GENOMIC DNA]</scope>
    <source>
        <strain evidence="2 3">JCM 3143</strain>
    </source>
</reference>
<feature type="domain" description="Aminotransferase class V" evidence="1">
    <location>
        <begin position="2"/>
        <end position="84"/>
    </location>
</feature>
<evidence type="ECO:0000259" key="1">
    <source>
        <dbReference type="Pfam" id="PF00266"/>
    </source>
</evidence>
<dbReference type="InterPro" id="IPR015421">
    <property type="entry name" value="PyrdxlP-dep_Trfase_major"/>
</dbReference>
<keyword evidence="2" id="KW-0808">Transferase</keyword>
<gene>
    <name evidence="2" type="ORF">ACFFSA_16115</name>
</gene>
<proteinExistence type="predicted"/>
<dbReference type="Pfam" id="PF00266">
    <property type="entry name" value="Aminotran_5"/>
    <property type="match status" value="1"/>
</dbReference>
<dbReference type="EMBL" id="JBHMBW010000012">
    <property type="protein sequence ID" value="MFB9624611.1"/>
    <property type="molecule type" value="Genomic_DNA"/>
</dbReference>
<dbReference type="PANTHER" id="PTHR43586">
    <property type="entry name" value="CYSTEINE DESULFURASE"/>
    <property type="match status" value="1"/>
</dbReference>
<dbReference type="Proteomes" id="UP001589532">
    <property type="component" value="Unassembled WGS sequence"/>
</dbReference>
<comment type="caution">
    <text evidence="2">The sequence shown here is derived from an EMBL/GenBank/DDBJ whole genome shotgun (WGS) entry which is preliminary data.</text>
</comment>
<dbReference type="GO" id="GO:0008483">
    <property type="term" value="F:transaminase activity"/>
    <property type="evidence" value="ECO:0007669"/>
    <property type="project" value="UniProtKB-KW"/>
</dbReference>
<dbReference type="RefSeq" id="WP_344985349.1">
    <property type="nucleotide sequence ID" value="NZ_BAAAXV010000001.1"/>
</dbReference>